<evidence type="ECO:0000313" key="2">
    <source>
        <dbReference type="Proteomes" id="UP000653411"/>
    </source>
</evidence>
<protein>
    <submittedName>
        <fullName evidence="1">Uncharacterized protein</fullName>
    </submittedName>
</protein>
<gene>
    <name evidence="1" type="ORF">GCM10011578_101130</name>
</gene>
<dbReference type="RefSeq" id="WP_189269789.1">
    <property type="nucleotide sequence ID" value="NZ_BMML01000078.1"/>
</dbReference>
<accession>A0A917XPQ7</accession>
<dbReference type="Proteomes" id="UP000653411">
    <property type="component" value="Unassembled WGS sequence"/>
</dbReference>
<name>A0A917XPQ7_9ACTN</name>
<sequence>MTACTLCPRTAPDHEHLCLVHSGELRGWLAEIPAQARLLDEFLTPAGAPAEGRLGGTGRAHSPAPVDLRILTLLGPGHYDPAGPDDDGTAPIRVLLGAWAGHIAYLYPAATRDPHGIQRTQPCEQAWPSGGETIDGWCDWLAAYLPYALTLPLAAELHTALDTLVRRLRDLTHTRPHQHPRSAPCPACDLCTLVSTDGQWGVRCLGCGHQMTPDEYDQHAAAILHTHQLTAR</sequence>
<evidence type="ECO:0000313" key="1">
    <source>
        <dbReference type="EMBL" id="GGN47526.1"/>
    </source>
</evidence>
<dbReference type="EMBL" id="BMML01000078">
    <property type="protein sequence ID" value="GGN47526.1"/>
    <property type="molecule type" value="Genomic_DNA"/>
</dbReference>
<organism evidence="1 2">
    <name type="scientific">Streptomyces fuscichromogenes</name>
    <dbReference type="NCBI Taxonomy" id="1324013"/>
    <lineage>
        <taxon>Bacteria</taxon>
        <taxon>Bacillati</taxon>
        <taxon>Actinomycetota</taxon>
        <taxon>Actinomycetes</taxon>
        <taxon>Kitasatosporales</taxon>
        <taxon>Streptomycetaceae</taxon>
        <taxon>Streptomyces</taxon>
    </lineage>
</organism>
<reference evidence="1" key="2">
    <citation type="submission" date="2020-09" db="EMBL/GenBank/DDBJ databases">
        <authorList>
            <person name="Sun Q."/>
            <person name="Zhou Y."/>
        </authorList>
    </citation>
    <scope>NUCLEOTIDE SEQUENCE</scope>
    <source>
        <strain evidence="1">CGMCC 4.7110</strain>
    </source>
</reference>
<proteinExistence type="predicted"/>
<keyword evidence="2" id="KW-1185">Reference proteome</keyword>
<dbReference type="AlphaFoldDB" id="A0A917XPQ7"/>
<reference evidence="1" key="1">
    <citation type="journal article" date="2014" name="Int. J. Syst. Evol. Microbiol.">
        <title>Complete genome sequence of Corynebacterium casei LMG S-19264T (=DSM 44701T), isolated from a smear-ripened cheese.</title>
        <authorList>
            <consortium name="US DOE Joint Genome Institute (JGI-PGF)"/>
            <person name="Walter F."/>
            <person name="Albersmeier A."/>
            <person name="Kalinowski J."/>
            <person name="Ruckert C."/>
        </authorList>
    </citation>
    <scope>NUCLEOTIDE SEQUENCE</scope>
    <source>
        <strain evidence="1">CGMCC 4.7110</strain>
    </source>
</reference>
<comment type="caution">
    <text evidence="1">The sequence shown here is derived from an EMBL/GenBank/DDBJ whole genome shotgun (WGS) entry which is preliminary data.</text>
</comment>